<evidence type="ECO:0000256" key="1">
    <source>
        <dbReference type="SAM" id="Phobius"/>
    </source>
</evidence>
<dbReference type="Proteomes" id="UP001432017">
    <property type="component" value="Unassembled WGS sequence"/>
</dbReference>
<reference evidence="2" key="1">
    <citation type="submission" date="2023-12" db="EMBL/GenBank/DDBJ databases">
        <title>Mannheima indologenes sp. nov. proposed for Clade V organisms of Mannheimia.</title>
        <authorList>
            <person name="Christensen H."/>
        </authorList>
    </citation>
    <scope>NUCLEOTIDE SEQUENCE</scope>
    <source>
        <strain evidence="2">M14.4</strain>
    </source>
</reference>
<dbReference type="RefSeq" id="WP_334254073.1">
    <property type="nucleotide sequence ID" value="NZ_JBAJJM010000007.1"/>
</dbReference>
<gene>
    <name evidence="2" type="ORF">V6W77_05795</name>
</gene>
<proteinExistence type="predicted"/>
<dbReference type="EMBL" id="JBAJJM010000007">
    <property type="protein sequence ID" value="MEG9475785.1"/>
    <property type="molecule type" value="Genomic_DNA"/>
</dbReference>
<keyword evidence="1" id="KW-0472">Membrane</keyword>
<name>A0ABU7ZE91_9PAST</name>
<evidence type="ECO:0000313" key="2">
    <source>
        <dbReference type="EMBL" id="MEG9475785.1"/>
    </source>
</evidence>
<keyword evidence="1" id="KW-1133">Transmembrane helix</keyword>
<protein>
    <submittedName>
        <fullName evidence="2">Uncharacterized protein</fullName>
    </submittedName>
</protein>
<feature type="transmembrane region" description="Helical" evidence="1">
    <location>
        <begin position="12"/>
        <end position="35"/>
    </location>
</feature>
<sequence>MIKIFLALSEMVNFAFSLISALIIITLAIAGVYFITPANTPDVPWAAIFWFSIGVMLLALHFWTKYERKSEVDKQADRWFEEQARLDQIKFQKWREEQDKSS</sequence>
<evidence type="ECO:0000313" key="3">
    <source>
        <dbReference type="Proteomes" id="UP001432017"/>
    </source>
</evidence>
<accession>A0ABU7ZE91</accession>
<keyword evidence="3" id="KW-1185">Reference proteome</keyword>
<comment type="caution">
    <text evidence="2">The sequence shown here is derived from an EMBL/GenBank/DDBJ whole genome shotgun (WGS) entry which is preliminary data.</text>
</comment>
<feature type="transmembrane region" description="Helical" evidence="1">
    <location>
        <begin position="47"/>
        <end position="64"/>
    </location>
</feature>
<keyword evidence="1" id="KW-0812">Transmembrane</keyword>
<organism evidence="2 3">
    <name type="scientific">Mannheimia indoligenes</name>
    <dbReference type="NCBI Taxonomy" id="3103145"/>
    <lineage>
        <taxon>Bacteria</taxon>
        <taxon>Pseudomonadati</taxon>
        <taxon>Pseudomonadota</taxon>
        <taxon>Gammaproteobacteria</taxon>
        <taxon>Pasteurellales</taxon>
        <taxon>Pasteurellaceae</taxon>
        <taxon>Mannheimia</taxon>
    </lineage>
</organism>